<feature type="non-terminal residue" evidence="1">
    <location>
        <position position="60"/>
    </location>
</feature>
<sequence>MVLLPSISLQAISAIEADKKLLAKNSLNVKDLLNSTRFLHIAQFLSTETQSAKSVVQSTN</sequence>
<organism evidence="1">
    <name type="scientific">Arion vulgaris</name>
    <dbReference type="NCBI Taxonomy" id="1028688"/>
    <lineage>
        <taxon>Eukaryota</taxon>
        <taxon>Metazoa</taxon>
        <taxon>Spiralia</taxon>
        <taxon>Lophotrochozoa</taxon>
        <taxon>Mollusca</taxon>
        <taxon>Gastropoda</taxon>
        <taxon>Heterobranchia</taxon>
        <taxon>Euthyneura</taxon>
        <taxon>Panpulmonata</taxon>
        <taxon>Eupulmonata</taxon>
        <taxon>Stylommatophora</taxon>
        <taxon>Helicina</taxon>
        <taxon>Arionoidea</taxon>
        <taxon>Arionidae</taxon>
        <taxon>Arion</taxon>
    </lineage>
</organism>
<name>A0A0B6Y2L0_9EUPU</name>
<evidence type="ECO:0000313" key="1">
    <source>
        <dbReference type="EMBL" id="CEK49770.1"/>
    </source>
</evidence>
<dbReference type="EMBL" id="HACG01002905">
    <property type="protein sequence ID" value="CEK49770.1"/>
    <property type="molecule type" value="Transcribed_RNA"/>
</dbReference>
<accession>A0A0B6Y2L0</accession>
<reference evidence="1" key="1">
    <citation type="submission" date="2014-12" db="EMBL/GenBank/DDBJ databases">
        <title>Insight into the proteome of Arion vulgaris.</title>
        <authorList>
            <person name="Aradska J."/>
            <person name="Bulat T."/>
            <person name="Smidak R."/>
            <person name="Sarate P."/>
            <person name="Gangsoo J."/>
            <person name="Sialana F."/>
            <person name="Bilban M."/>
            <person name="Lubec G."/>
        </authorList>
    </citation>
    <scope>NUCLEOTIDE SEQUENCE</scope>
    <source>
        <tissue evidence="1">Skin</tissue>
    </source>
</reference>
<gene>
    <name evidence="1" type="primary">ORF8793</name>
</gene>
<dbReference type="AlphaFoldDB" id="A0A0B6Y2L0"/>
<protein>
    <submittedName>
        <fullName evidence="1">Uncharacterized protein</fullName>
    </submittedName>
</protein>
<proteinExistence type="predicted"/>